<dbReference type="OrthoDB" id="552506at2759"/>
<feature type="region of interest" description="Disordered" evidence="1">
    <location>
        <begin position="329"/>
        <end position="453"/>
    </location>
</feature>
<feature type="region of interest" description="Disordered" evidence="1">
    <location>
        <begin position="1103"/>
        <end position="1133"/>
    </location>
</feature>
<evidence type="ECO:0000256" key="1">
    <source>
        <dbReference type="SAM" id="MobiDB-lite"/>
    </source>
</evidence>
<organism evidence="3 4">
    <name type="scientific">Chlamydomonas schloesseri</name>
    <dbReference type="NCBI Taxonomy" id="2026947"/>
    <lineage>
        <taxon>Eukaryota</taxon>
        <taxon>Viridiplantae</taxon>
        <taxon>Chlorophyta</taxon>
        <taxon>core chlorophytes</taxon>
        <taxon>Chlorophyceae</taxon>
        <taxon>CS clade</taxon>
        <taxon>Chlamydomonadales</taxon>
        <taxon>Chlamydomonadaceae</taxon>
        <taxon>Chlamydomonas</taxon>
    </lineage>
</organism>
<accession>A0A836B6Q9</accession>
<reference evidence="3" key="1">
    <citation type="journal article" date="2020" name="bioRxiv">
        <title>Comparative genomics of Chlamydomonas.</title>
        <authorList>
            <person name="Craig R.J."/>
            <person name="Hasan A.R."/>
            <person name="Ness R.W."/>
            <person name="Keightley P.D."/>
        </authorList>
    </citation>
    <scope>NUCLEOTIDE SEQUENCE</scope>
    <source>
        <strain evidence="3">CCAP 11/173</strain>
    </source>
</reference>
<feature type="transmembrane region" description="Helical" evidence="2">
    <location>
        <begin position="1335"/>
        <end position="1354"/>
    </location>
</feature>
<keyword evidence="4" id="KW-1185">Reference proteome</keyword>
<feature type="region of interest" description="Disordered" evidence="1">
    <location>
        <begin position="1"/>
        <end position="61"/>
    </location>
</feature>
<feature type="transmembrane region" description="Helical" evidence="2">
    <location>
        <begin position="1248"/>
        <end position="1267"/>
    </location>
</feature>
<feature type="compositionally biased region" description="Polar residues" evidence="1">
    <location>
        <begin position="334"/>
        <end position="344"/>
    </location>
</feature>
<feature type="transmembrane region" description="Helical" evidence="2">
    <location>
        <begin position="194"/>
        <end position="212"/>
    </location>
</feature>
<comment type="caution">
    <text evidence="3">The sequence shown here is derived from an EMBL/GenBank/DDBJ whole genome shotgun (WGS) entry which is preliminary data.</text>
</comment>
<gene>
    <name evidence="3" type="ORF">HYH02_005827</name>
</gene>
<feature type="compositionally biased region" description="Low complexity" evidence="1">
    <location>
        <begin position="1"/>
        <end position="22"/>
    </location>
</feature>
<name>A0A836B6Q9_9CHLO</name>
<feature type="region of interest" description="Disordered" evidence="1">
    <location>
        <begin position="845"/>
        <end position="864"/>
    </location>
</feature>
<evidence type="ECO:0000256" key="2">
    <source>
        <dbReference type="SAM" id="Phobius"/>
    </source>
</evidence>
<feature type="transmembrane region" description="Helical" evidence="2">
    <location>
        <begin position="1279"/>
        <end position="1297"/>
    </location>
</feature>
<keyword evidence="2" id="KW-0812">Transmembrane</keyword>
<proteinExistence type="predicted"/>
<keyword evidence="2" id="KW-1133">Transmembrane helix</keyword>
<sequence length="1405" mass="143719">MATGGAEATTGRGAATGADPAGRLATARNRDILPPTAWVDEPAQQEQPEDAAAAKGLQRPRMRSAARPLSFGRWFARQARAADIAWLLTEVVLISWLHAVRLGEALYCRAGGSGDAQSGLAAGCSSGSSGSSTFPCGGGLVAKLLWSLTSGAVIDPRLRLRMWDYSNLLYMWTQLAIVAIALLAPAVYERCRHVLVGGASAVALLGVHYALLSAPAGPFPANASTLLSAGRRRIGAAYMGWKSATLFRTPASVQLVTGPLLWLLAVTALPLVDRRIPPPGGGGGGTSALRIAVHALVLFVVMAVVPYLLCRFWETRALRAAYGRYLRQQQQQQGSGPDSSSTGASEGAIRASESGGVCARERSGPQGESGRGAPAGSSRGMCSPGEVGGPGSAGGTAMSSSGGASSDSSNISIGSSSSNAGTGCGSSSSWRHSRRSAASSRPSSPSMVGTHGGHWPLLAQSALMPPADAVAVAAEQARAAAGPTPGVQRSAIYRSPAMTSSGLSGRSRIALVSVKVPIRHRGNDPGAGLSSLARDAAEGSAGRARQLLDLEAASAAVLRSAAAALDAHNQRACEQRRWSADAAAGPPPPLRCLSTVCVEGCVQLLMVVHLMAAGEEAAEAPEATETRVYHARLPPAHPRAGVAGAAGISAAAVAAADGGGILEPDSAAAATAAVQQLLAQVGVDEVSDTGGAASNLLAGSGHIAALCWPPALPLLPGPACAHGVADQEETEEELEDTEAVVVLLQLPAGAPARGLRSVRCVLAGPPAPEEEEAGGAEKRRGGAAADVHMDAELPLHLLHQPPPAPPGEGADSDAVTAFARLPMPRSARQGPSGVRMLHVLPPLGLDPVGGPGSKPVSGGDGSESTAPLAAVPLLVVGREAAAELQQLHGQVLGSEAVAQLQQLGAEACSSSSSSSSSSRAAAEALAEAAAALQHSGLTSLMLDLGALLQLPVGGEDGATADPAAAFGELLRFLAAQRMAGCLREGLAVLQQAGEGFLRLPGGDVVSGVITTSAGATADAVTSGVCMAAGGGLSDASAEWSPAAAHKGASGGGGGPAASTFPEHLEPMAVPLATPPSSYRYLWRRLLWWLRVLACGFPRSPAPAASSSDQQAGSSSHLQGAEQQPSIRRSSSSSSPEAAYQAYKAASCRPLDCMSLVVYAAFRIITLIRTFASAGLLMQPPAPAAARAAVGGGILSWALSQARMAVCLEPAHQPLPRPERNAGCPHPPYLEGCLRPYLDGRLTDTQLQVLAQLVFLGTCVIAIVLMACTQLHARRRNAFLLLRAALDAAAFLLVVLPLPRWPGPLLAVPQCWLDNNRRTGMHWMVFGLYEPLTLQLSPPLQALQALIFVLPLTLLGYHSSSCRWRPALRFGLGHAVLALAVSAATDARSRMLYLRRRAHGGAGGRA</sequence>
<dbReference type="Proteomes" id="UP000613740">
    <property type="component" value="Unassembled WGS sequence"/>
</dbReference>
<feature type="compositionally biased region" description="Low complexity" evidence="1">
    <location>
        <begin position="371"/>
        <end position="385"/>
    </location>
</feature>
<feature type="transmembrane region" description="Helical" evidence="2">
    <location>
        <begin position="251"/>
        <end position="271"/>
    </location>
</feature>
<feature type="transmembrane region" description="Helical" evidence="2">
    <location>
        <begin position="168"/>
        <end position="188"/>
    </location>
</feature>
<keyword evidence="2" id="KW-0472">Membrane</keyword>
<feature type="transmembrane region" description="Helical" evidence="2">
    <location>
        <begin position="291"/>
        <end position="310"/>
    </location>
</feature>
<feature type="compositionally biased region" description="Low complexity" evidence="1">
    <location>
        <begin position="395"/>
        <end position="446"/>
    </location>
</feature>
<protein>
    <submittedName>
        <fullName evidence="3">Uncharacterized protein</fullName>
    </submittedName>
</protein>
<evidence type="ECO:0000313" key="4">
    <source>
        <dbReference type="Proteomes" id="UP000613740"/>
    </source>
</evidence>
<feature type="compositionally biased region" description="Low complexity" evidence="1">
    <location>
        <begin position="40"/>
        <end position="54"/>
    </location>
</feature>
<evidence type="ECO:0000313" key="3">
    <source>
        <dbReference type="EMBL" id="KAG2449078.1"/>
    </source>
</evidence>
<dbReference type="EMBL" id="JAEHOD010000015">
    <property type="protein sequence ID" value="KAG2449078.1"/>
    <property type="molecule type" value="Genomic_DNA"/>
</dbReference>
<feature type="compositionally biased region" description="Low complexity" evidence="1">
    <location>
        <begin position="1103"/>
        <end position="1115"/>
    </location>
</feature>